<dbReference type="Proteomes" id="UP000248311">
    <property type="component" value="Unassembled WGS sequence"/>
</dbReference>
<dbReference type="InterPro" id="IPR015278">
    <property type="entry name" value="BglII-like"/>
</dbReference>
<organism evidence="1 2">
    <name type="scientific">Pseudoroseicyclus aestuarii</name>
    <dbReference type="NCBI Taxonomy" id="1795041"/>
    <lineage>
        <taxon>Bacteria</taxon>
        <taxon>Pseudomonadati</taxon>
        <taxon>Pseudomonadota</taxon>
        <taxon>Alphaproteobacteria</taxon>
        <taxon>Rhodobacterales</taxon>
        <taxon>Paracoccaceae</taxon>
        <taxon>Pseudoroseicyclus</taxon>
    </lineage>
</organism>
<keyword evidence="1" id="KW-0378">Hydrolase</keyword>
<dbReference type="EMBL" id="QJTE01000003">
    <property type="protein sequence ID" value="PYE84111.1"/>
    <property type="molecule type" value="Genomic_DNA"/>
</dbReference>
<evidence type="ECO:0000313" key="1">
    <source>
        <dbReference type="EMBL" id="PYE84111.1"/>
    </source>
</evidence>
<evidence type="ECO:0000313" key="2">
    <source>
        <dbReference type="Proteomes" id="UP000248311"/>
    </source>
</evidence>
<dbReference type="Pfam" id="PF09195">
    <property type="entry name" value="Endonuc-BglII"/>
    <property type="match status" value="1"/>
</dbReference>
<keyword evidence="1" id="KW-0255">Endonuclease</keyword>
<protein>
    <submittedName>
        <fullName evidence="1">Restriction endonuclease BglII</fullName>
    </submittedName>
</protein>
<reference evidence="1 2" key="1">
    <citation type="submission" date="2018-06" db="EMBL/GenBank/DDBJ databases">
        <title>Genomic Encyclopedia of Type Strains, Phase III (KMG-III): the genomes of soil and plant-associated and newly described type strains.</title>
        <authorList>
            <person name="Whitman W."/>
        </authorList>
    </citation>
    <scope>NUCLEOTIDE SEQUENCE [LARGE SCALE GENOMIC DNA]</scope>
    <source>
        <strain evidence="1 2">CECT 9025</strain>
    </source>
</reference>
<dbReference type="RefSeq" id="WP_110814667.1">
    <property type="nucleotide sequence ID" value="NZ_QJTE01000003.1"/>
</dbReference>
<dbReference type="OrthoDB" id="1956808at2"/>
<proteinExistence type="predicted"/>
<dbReference type="InterPro" id="IPR011335">
    <property type="entry name" value="Restrct_endonuc-II-like"/>
</dbReference>
<dbReference type="GO" id="GO:0009307">
    <property type="term" value="P:DNA restriction-modification system"/>
    <property type="evidence" value="ECO:0007669"/>
    <property type="project" value="InterPro"/>
</dbReference>
<keyword evidence="2" id="KW-1185">Reference proteome</keyword>
<dbReference type="GO" id="GO:0009036">
    <property type="term" value="F:type II site-specific deoxyribonuclease activity"/>
    <property type="evidence" value="ECO:0007669"/>
    <property type="project" value="InterPro"/>
</dbReference>
<keyword evidence="1" id="KW-0540">Nuclease</keyword>
<accession>A0A318SQF6</accession>
<name>A0A318SQF6_9RHOB</name>
<sequence length="255" mass="28231">MLSRLREAGFDVLTKNHAEAILLHDFPGQLDELAAVLLDFRIGVAELISSGGGEAAFTQRLRRDLTRRGWPKHVFTVQTIVDGIEREAIGHEVDHVRSAPAGRLALEIEWNNKDAFYDRDLENFQRLHMQSALSAGIVVTRGASMQEAFSRRIKGRLEADGVADEAGLARYGIDERTQAQRRAVARMVARGIPFAEAFTRNFVTSKYGQASTHWDKLRARVDRGVGNPCPLLLIGLPAAIFTDDPLPGDAPRLPL</sequence>
<comment type="caution">
    <text evidence="1">The sequence shown here is derived from an EMBL/GenBank/DDBJ whole genome shotgun (WGS) entry which is preliminary data.</text>
</comment>
<gene>
    <name evidence="1" type="ORF">DFP88_103478</name>
</gene>
<dbReference type="SUPFAM" id="SSF52980">
    <property type="entry name" value="Restriction endonuclease-like"/>
    <property type="match status" value="1"/>
</dbReference>
<dbReference type="AlphaFoldDB" id="A0A318SQF6"/>